<dbReference type="Pfam" id="PF00534">
    <property type="entry name" value="Glycos_transf_1"/>
    <property type="match status" value="1"/>
</dbReference>
<name>A0AAW5U4K2_9BACT</name>
<dbReference type="EMBL" id="JAPDUS010000058">
    <property type="protein sequence ID" value="MCW4094965.1"/>
    <property type="molecule type" value="Genomic_DNA"/>
</dbReference>
<dbReference type="PANTHER" id="PTHR46401">
    <property type="entry name" value="GLYCOSYLTRANSFERASE WBBK-RELATED"/>
    <property type="match status" value="1"/>
</dbReference>
<evidence type="ECO:0000259" key="2">
    <source>
        <dbReference type="Pfam" id="PF00534"/>
    </source>
</evidence>
<dbReference type="PANTHER" id="PTHR46401:SF2">
    <property type="entry name" value="GLYCOSYLTRANSFERASE WBBK-RELATED"/>
    <property type="match status" value="1"/>
</dbReference>
<gene>
    <name evidence="4" type="ORF">ONT05_15720</name>
</gene>
<sequence>MKVLYDHQAFTFQRFGGVSKCFCELISNMPADISTEIAVKESENVHLIESHLCPLIKMPKLNLSKWKKMFPFKGSGTIYRILMRLGLILTSETVNKHYAIQKLKELDFDVFHPTFFDSYFLNYIGNKPWVITVHDMMPELFPDYFNQNDEQIQFKRKSLSKASAIVAVSEQTKKDIVRLLNIPAEKITVIYHGGPERESVNNPSIVESPYILYVGTRNAYKNFPQTLKDFAAFHNKHTEVKMVCTGGGFTADERKMIEELKVKDAVLHIPASGIEMKILYAHALAFVYPSLYEGFGMPILEAFAYGCPVLLNNKSCFPEIASDAGIYFESEPGKSNLPEVLDKIYLLSIEERNIIIERGFVRLRDFSWEKSAEKLASVYRNINK</sequence>
<dbReference type="GO" id="GO:0016757">
    <property type="term" value="F:glycosyltransferase activity"/>
    <property type="evidence" value="ECO:0007669"/>
    <property type="project" value="InterPro"/>
</dbReference>
<evidence type="ECO:0000256" key="1">
    <source>
        <dbReference type="ARBA" id="ARBA00022679"/>
    </source>
</evidence>
<dbReference type="Gene3D" id="3.40.50.2000">
    <property type="entry name" value="Glycogen Phosphorylase B"/>
    <property type="match status" value="2"/>
</dbReference>
<feature type="non-terminal residue" evidence="4">
    <location>
        <position position="384"/>
    </location>
</feature>
<evidence type="ECO:0000313" key="4">
    <source>
        <dbReference type="EMBL" id="MCW4094965.1"/>
    </source>
</evidence>
<dbReference type="CDD" id="cd03809">
    <property type="entry name" value="GT4_MtfB-like"/>
    <property type="match status" value="1"/>
</dbReference>
<dbReference type="InterPro" id="IPR028098">
    <property type="entry name" value="Glyco_trans_4-like_N"/>
</dbReference>
<evidence type="ECO:0000313" key="5">
    <source>
        <dbReference type="Proteomes" id="UP001209074"/>
    </source>
</evidence>
<organism evidence="4 5">
    <name type="scientific">Segatella copri</name>
    <dbReference type="NCBI Taxonomy" id="165179"/>
    <lineage>
        <taxon>Bacteria</taxon>
        <taxon>Pseudomonadati</taxon>
        <taxon>Bacteroidota</taxon>
        <taxon>Bacteroidia</taxon>
        <taxon>Bacteroidales</taxon>
        <taxon>Prevotellaceae</taxon>
        <taxon>Segatella</taxon>
    </lineage>
</organism>
<protein>
    <submittedName>
        <fullName evidence="4">Glycosyltransferase family 4 protein</fullName>
    </submittedName>
</protein>
<dbReference type="AlphaFoldDB" id="A0AAW5U4K2"/>
<proteinExistence type="predicted"/>
<reference evidence="4" key="1">
    <citation type="submission" date="2022-11" db="EMBL/GenBank/DDBJ databases">
        <title>Genomic repertoires linked with pathogenic potency of arthritogenic Prevotella copri isolated from the gut of rheumatoid arthritis patients.</title>
        <authorList>
            <person name="Nii T."/>
            <person name="Maeda Y."/>
            <person name="Motooka D."/>
            <person name="Naito M."/>
            <person name="Matsumoto Y."/>
            <person name="Ogawa T."/>
            <person name="Oguro-Igashira E."/>
            <person name="Kishikawa T."/>
            <person name="Yamashita M."/>
            <person name="Koizumi S."/>
            <person name="Kurakawa T."/>
            <person name="Okumura R."/>
            <person name="Kayama H."/>
            <person name="Murakami M."/>
            <person name="Sakaguchi T."/>
            <person name="Das B."/>
            <person name="Nakamura S."/>
            <person name="Okada Y."/>
            <person name="Kumanogoh A."/>
            <person name="Takeda K."/>
        </authorList>
    </citation>
    <scope>NUCLEOTIDE SEQUENCE</scope>
    <source>
        <strain evidence="4">N016-13</strain>
    </source>
</reference>
<dbReference type="Pfam" id="PF13439">
    <property type="entry name" value="Glyco_transf_4"/>
    <property type="match status" value="1"/>
</dbReference>
<dbReference type="GO" id="GO:0009103">
    <property type="term" value="P:lipopolysaccharide biosynthetic process"/>
    <property type="evidence" value="ECO:0007669"/>
    <property type="project" value="TreeGrafter"/>
</dbReference>
<feature type="domain" description="Glycosyltransferase subfamily 4-like N-terminal" evidence="3">
    <location>
        <begin position="98"/>
        <end position="193"/>
    </location>
</feature>
<feature type="domain" description="Glycosyl transferase family 1" evidence="2">
    <location>
        <begin position="204"/>
        <end position="358"/>
    </location>
</feature>
<accession>A0AAW5U4K2</accession>
<dbReference type="RefSeq" id="WP_264980854.1">
    <property type="nucleotide sequence ID" value="NZ_JAPDUS010000058.1"/>
</dbReference>
<keyword evidence="1" id="KW-0808">Transferase</keyword>
<dbReference type="InterPro" id="IPR001296">
    <property type="entry name" value="Glyco_trans_1"/>
</dbReference>
<dbReference type="SUPFAM" id="SSF53756">
    <property type="entry name" value="UDP-Glycosyltransferase/glycogen phosphorylase"/>
    <property type="match status" value="1"/>
</dbReference>
<comment type="caution">
    <text evidence="4">The sequence shown here is derived from an EMBL/GenBank/DDBJ whole genome shotgun (WGS) entry which is preliminary data.</text>
</comment>
<evidence type="ECO:0000259" key="3">
    <source>
        <dbReference type="Pfam" id="PF13439"/>
    </source>
</evidence>
<dbReference type="Proteomes" id="UP001209074">
    <property type="component" value="Unassembled WGS sequence"/>
</dbReference>